<dbReference type="PANTHER" id="PTHR31580:SF49">
    <property type="entry name" value="FILAMENT-LIKE PLANT PROTEIN 3"/>
    <property type="match status" value="1"/>
</dbReference>
<comment type="similarity">
    <text evidence="1">Belongs to the FPP family.</text>
</comment>
<organism evidence="5 6">
    <name type="scientific">Acorus calamus</name>
    <name type="common">Sweet flag</name>
    <dbReference type="NCBI Taxonomy" id="4465"/>
    <lineage>
        <taxon>Eukaryota</taxon>
        <taxon>Viridiplantae</taxon>
        <taxon>Streptophyta</taxon>
        <taxon>Embryophyta</taxon>
        <taxon>Tracheophyta</taxon>
        <taxon>Spermatophyta</taxon>
        <taxon>Magnoliopsida</taxon>
        <taxon>Liliopsida</taxon>
        <taxon>Acoraceae</taxon>
        <taxon>Acorus</taxon>
    </lineage>
</organism>
<feature type="compositionally biased region" description="Low complexity" evidence="4">
    <location>
        <begin position="19"/>
        <end position="29"/>
    </location>
</feature>
<feature type="compositionally biased region" description="Basic and acidic residues" evidence="4">
    <location>
        <begin position="1"/>
        <end position="18"/>
    </location>
</feature>
<dbReference type="AlphaFoldDB" id="A0AAV9DF12"/>
<evidence type="ECO:0000313" key="6">
    <source>
        <dbReference type="Proteomes" id="UP001180020"/>
    </source>
</evidence>
<feature type="coiled-coil region" evidence="3">
    <location>
        <begin position="460"/>
        <end position="487"/>
    </location>
</feature>
<reference evidence="5" key="2">
    <citation type="submission" date="2023-06" db="EMBL/GenBank/DDBJ databases">
        <authorList>
            <person name="Ma L."/>
            <person name="Liu K.-W."/>
            <person name="Li Z."/>
            <person name="Hsiao Y.-Y."/>
            <person name="Qi Y."/>
            <person name="Fu T."/>
            <person name="Tang G."/>
            <person name="Zhang D."/>
            <person name="Sun W.-H."/>
            <person name="Liu D.-K."/>
            <person name="Li Y."/>
            <person name="Chen G.-Z."/>
            <person name="Liu X.-D."/>
            <person name="Liao X.-Y."/>
            <person name="Jiang Y.-T."/>
            <person name="Yu X."/>
            <person name="Hao Y."/>
            <person name="Huang J."/>
            <person name="Zhao X.-W."/>
            <person name="Ke S."/>
            <person name="Chen Y.-Y."/>
            <person name="Wu W.-L."/>
            <person name="Hsu J.-L."/>
            <person name="Lin Y.-F."/>
            <person name="Huang M.-D."/>
            <person name="Li C.-Y."/>
            <person name="Huang L."/>
            <person name="Wang Z.-W."/>
            <person name="Zhao X."/>
            <person name="Zhong W.-Y."/>
            <person name="Peng D.-H."/>
            <person name="Ahmad S."/>
            <person name="Lan S."/>
            <person name="Zhang J.-S."/>
            <person name="Tsai W.-C."/>
            <person name="Van De Peer Y."/>
            <person name="Liu Z.-J."/>
        </authorList>
    </citation>
    <scope>NUCLEOTIDE SEQUENCE</scope>
    <source>
        <strain evidence="5">CP</strain>
        <tissue evidence="5">Leaves</tissue>
    </source>
</reference>
<sequence>MDRRSWLWRRKSSEKSPGETESSGSSLSERYSDDQDGLRTSPNHAQSTEVTSNITNDEVHETVKNLSEKLSAALLNISAKEDLVKQHAKVAEEAVSGWEKAENEVAALKQQLEAATQKNIAFEDRVSHLDGALKECVRQLRLSREEQEKKTQESLKKKMSEWESEKLELESKLSEVQTQLELAKAEASSASGLGSKLEAMERENSALKTELLTRSEELKIRTLEIDLSTRAAETASKQHLESIKKVAKLESECRRLKAVARRTSLSSANEYKPSVASSFYVDSLTDSQSDSGERLLSVDNDIRKMGGSEINDADPSGSDSWASALIAELDQFKNEKSVGRTVTASSMDINLMDDFLEMEKLAAMPETSTVNQTPRRVDPVNRNTLSQDEFEALLHRTAELEEKIERVEAEKVELEMALCDTRDQLGLAQVKLLEAEERSGVLWRKLASVDESKHATEVAMEAMNAVRKALESRVEAADAEARELHAKVTCLVAEIEGERASSAELAAKCQKLEVADAEASELHSKVAFLGAEVERERASSAELAVKCQKLEDELSRRKHEAELRWSRISNGELKMKQDKELAMAAGKLVDCQKTIASLGQQLKSLATIEDFMPGDDKPALEQRTLLSSGTYKFSSSLHNGSAVESVPSSLSSGLANPFSWSRIHNHIENQ</sequence>
<comment type="caution">
    <text evidence="5">The sequence shown here is derived from an EMBL/GenBank/DDBJ whole genome shotgun (WGS) entry which is preliminary data.</text>
</comment>
<evidence type="ECO:0008006" key="7">
    <source>
        <dbReference type="Google" id="ProtNLM"/>
    </source>
</evidence>
<name>A0AAV9DF12_ACOCL</name>
<keyword evidence="6" id="KW-1185">Reference proteome</keyword>
<dbReference type="InterPro" id="IPR008587">
    <property type="entry name" value="FPP_plant"/>
</dbReference>
<evidence type="ECO:0000313" key="5">
    <source>
        <dbReference type="EMBL" id="KAK1300141.1"/>
    </source>
</evidence>
<feature type="coiled-coil region" evidence="3">
    <location>
        <begin position="390"/>
        <end position="417"/>
    </location>
</feature>
<dbReference type="Pfam" id="PF05911">
    <property type="entry name" value="FPP"/>
    <property type="match status" value="3"/>
</dbReference>
<evidence type="ECO:0000256" key="4">
    <source>
        <dbReference type="SAM" id="MobiDB-lite"/>
    </source>
</evidence>
<reference evidence="5" key="1">
    <citation type="journal article" date="2023" name="Nat. Commun.">
        <title>Diploid and tetraploid genomes of Acorus and the evolution of monocots.</title>
        <authorList>
            <person name="Ma L."/>
            <person name="Liu K.W."/>
            <person name="Li Z."/>
            <person name="Hsiao Y.Y."/>
            <person name="Qi Y."/>
            <person name="Fu T."/>
            <person name="Tang G.D."/>
            <person name="Zhang D."/>
            <person name="Sun W.H."/>
            <person name="Liu D.K."/>
            <person name="Li Y."/>
            <person name="Chen G.Z."/>
            <person name="Liu X.D."/>
            <person name="Liao X.Y."/>
            <person name="Jiang Y.T."/>
            <person name="Yu X."/>
            <person name="Hao Y."/>
            <person name="Huang J."/>
            <person name="Zhao X.W."/>
            <person name="Ke S."/>
            <person name="Chen Y.Y."/>
            <person name="Wu W.L."/>
            <person name="Hsu J.L."/>
            <person name="Lin Y.F."/>
            <person name="Huang M.D."/>
            <person name="Li C.Y."/>
            <person name="Huang L."/>
            <person name="Wang Z.W."/>
            <person name="Zhao X."/>
            <person name="Zhong W.Y."/>
            <person name="Peng D.H."/>
            <person name="Ahmad S."/>
            <person name="Lan S."/>
            <person name="Zhang J.S."/>
            <person name="Tsai W.C."/>
            <person name="Van de Peer Y."/>
            <person name="Liu Z.J."/>
        </authorList>
    </citation>
    <scope>NUCLEOTIDE SEQUENCE</scope>
    <source>
        <strain evidence="5">CP</strain>
    </source>
</reference>
<protein>
    <recommendedName>
        <fullName evidence="7">Filament-like plant protein</fullName>
    </recommendedName>
</protein>
<dbReference type="PANTHER" id="PTHR31580">
    <property type="entry name" value="FILAMENT-LIKE PLANT PROTEIN 4"/>
    <property type="match status" value="1"/>
</dbReference>
<gene>
    <name evidence="5" type="ORF">QJS10_CPB13g01194</name>
</gene>
<dbReference type="EMBL" id="JAUJYO010000013">
    <property type="protein sequence ID" value="KAK1300141.1"/>
    <property type="molecule type" value="Genomic_DNA"/>
</dbReference>
<evidence type="ECO:0000256" key="1">
    <source>
        <dbReference type="ARBA" id="ARBA00005921"/>
    </source>
</evidence>
<feature type="region of interest" description="Disordered" evidence="4">
    <location>
        <begin position="1"/>
        <end position="56"/>
    </location>
</feature>
<feature type="compositionally biased region" description="Polar residues" evidence="4">
    <location>
        <begin position="38"/>
        <end position="56"/>
    </location>
</feature>
<dbReference type="Proteomes" id="UP001180020">
    <property type="component" value="Unassembled WGS sequence"/>
</dbReference>
<evidence type="ECO:0000256" key="2">
    <source>
        <dbReference type="ARBA" id="ARBA00023054"/>
    </source>
</evidence>
<keyword evidence="2 3" id="KW-0175">Coiled coil</keyword>
<feature type="coiled-coil region" evidence="3">
    <location>
        <begin position="91"/>
        <end position="217"/>
    </location>
</feature>
<evidence type="ECO:0000256" key="3">
    <source>
        <dbReference type="SAM" id="Coils"/>
    </source>
</evidence>
<proteinExistence type="inferred from homology"/>
<accession>A0AAV9DF12</accession>